<feature type="region of interest" description="Disordered" evidence="1">
    <location>
        <begin position="377"/>
        <end position="398"/>
    </location>
</feature>
<dbReference type="EMBL" id="KN882043">
    <property type="protein sequence ID" value="KIY46175.1"/>
    <property type="molecule type" value="Genomic_DNA"/>
</dbReference>
<dbReference type="AlphaFoldDB" id="A0A0D7A607"/>
<accession>A0A0D7A607</accession>
<reference evidence="2 3" key="1">
    <citation type="journal article" date="2015" name="Fungal Genet. Biol.">
        <title>Evolution of novel wood decay mechanisms in Agaricales revealed by the genome sequences of Fistulina hepatica and Cylindrobasidium torrendii.</title>
        <authorList>
            <person name="Floudas D."/>
            <person name="Held B.W."/>
            <person name="Riley R."/>
            <person name="Nagy L.G."/>
            <person name="Koehler G."/>
            <person name="Ransdell A.S."/>
            <person name="Younus H."/>
            <person name="Chow J."/>
            <person name="Chiniquy J."/>
            <person name="Lipzen A."/>
            <person name="Tritt A."/>
            <person name="Sun H."/>
            <person name="Haridas S."/>
            <person name="LaButti K."/>
            <person name="Ohm R.A."/>
            <person name="Kues U."/>
            <person name="Blanchette R.A."/>
            <person name="Grigoriev I.V."/>
            <person name="Minto R.E."/>
            <person name="Hibbett D.S."/>
        </authorList>
    </citation>
    <scope>NUCLEOTIDE SEQUENCE [LARGE SCALE GENOMIC DNA]</scope>
    <source>
        <strain evidence="2 3">ATCC 64428</strain>
    </source>
</reference>
<feature type="region of interest" description="Disordered" evidence="1">
    <location>
        <begin position="433"/>
        <end position="469"/>
    </location>
</feature>
<keyword evidence="3" id="KW-1185">Reference proteome</keyword>
<sequence length="469" mass="52823">MLYEDVVLHHVGQAAALLRSLRENPALGRLLSSLSLSCFVPRASRNMFLQDLDEILQLAPRANCFVIVSPELTSTPSIDMASSLRIPRSITVMNLSVYIDHTALANLLQSTSNQLISLSLSLSLSSSLSSSPGQFPYLCLENLLSLHCLVDCDCEDSETVLSALTNMVQMPRLRSLTLRYPLAQADTIRPFLAKHGRRLNYLQLNLDNQSPLSDTDLEMFCPSLQHLVILLPSAISFSHPNIRWIDAWWYARRIKALYRLVLWEKWAAGVEPLPRTTLPNLLGIRLFDPALYCLYDLPRQFSPQSDAAPFSITFPGIIDIVHKRGRVYRRDLANLDGDEGRCWYNDDDWDYSADEYYYDSSENPGVFADLPNAYEDTLGNSSDGDYTPSERHSSQYESGFDSDFSLYVENGEDEDPGEIDHDMALLIHSALSVRQRRQSTSSFTGDDLSSDMDSSSTPDREDDITKSHN</sequence>
<dbReference type="OrthoDB" id="3258555at2759"/>
<evidence type="ECO:0000256" key="1">
    <source>
        <dbReference type="SAM" id="MobiDB-lite"/>
    </source>
</evidence>
<name>A0A0D7A607_9AGAR</name>
<proteinExistence type="predicted"/>
<evidence type="ECO:0000313" key="3">
    <source>
        <dbReference type="Proteomes" id="UP000054144"/>
    </source>
</evidence>
<dbReference type="Proteomes" id="UP000054144">
    <property type="component" value="Unassembled WGS sequence"/>
</dbReference>
<evidence type="ECO:0000313" key="2">
    <source>
        <dbReference type="EMBL" id="KIY46175.1"/>
    </source>
</evidence>
<gene>
    <name evidence="2" type="ORF">FISHEDRAFT_76016</name>
</gene>
<organism evidence="2 3">
    <name type="scientific">Fistulina hepatica ATCC 64428</name>
    <dbReference type="NCBI Taxonomy" id="1128425"/>
    <lineage>
        <taxon>Eukaryota</taxon>
        <taxon>Fungi</taxon>
        <taxon>Dikarya</taxon>
        <taxon>Basidiomycota</taxon>
        <taxon>Agaricomycotina</taxon>
        <taxon>Agaricomycetes</taxon>
        <taxon>Agaricomycetidae</taxon>
        <taxon>Agaricales</taxon>
        <taxon>Fistulinaceae</taxon>
        <taxon>Fistulina</taxon>
    </lineage>
</organism>
<evidence type="ECO:0008006" key="4">
    <source>
        <dbReference type="Google" id="ProtNLM"/>
    </source>
</evidence>
<protein>
    <recommendedName>
        <fullName evidence="4">F-box domain-containing protein</fullName>
    </recommendedName>
</protein>